<evidence type="ECO:0000256" key="2">
    <source>
        <dbReference type="ARBA" id="ARBA00007251"/>
    </source>
</evidence>
<dbReference type="InterPro" id="IPR037171">
    <property type="entry name" value="NagB/RpiA_transferase-like"/>
</dbReference>
<dbReference type="InterPro" id="IPR000649">
    <property type="entry name" value="IF-2B-related"/>
</dbReference>
<dbReference type="SUPFAM" id="SSF100950">
    <property type="entry name" value="NagB/RpiA/CoA transferase-like"/>
    <property type="match status" value="1"/>
</dbReference>
<dbReference type="PANTHER" id="PTHR45859:SF1">
    <property type="entry name" value="TRANSLATION INITIATION FACTOR EIF-2B SUBUNIT BETA"/>
    <property type="match status" value="1"/>
</dbReference>
<protein>
    <recommendedName>
        <fullName evidence="6">Translation initiation factor eIF2B subunit beta</fullName>
    </recommendedName>
    <alternativeName>
        <fullName evidence="7">eIF2B GDP-GTP exchange factor subunit beta</fullName>
    </alternativeName>
</protein>
<feature type="coiled-coil region" evidence="10">
    <location>
        <begin position="170"/>
        <end position="197"/>
    </location>
</feature>
<evidence type="ECO:0000256" key="6">
    <source>
        <dbReference type="ARBA" id="ARBA00044122"/>
    </source>
</evidence>
<evidence type="ECO:0000313" key="11">
    <source>
        <dbReference type="EMBL" id="CAD7091144.1"/>
    </source>
</evidence>
<dbReference type="AlphaFoldDB" id="A0A7R8YZE1"/>
<dbReference type="GO" id="GO:0005829">
    <property type="term" value="C:cytosol"/>
    <property type="evidence" value="ECO:0007669"/>
    <property type="project" value="UniProtKB-SubCell"/>
</dbReference>
<evidence type="ECO:0000256" key="1">
    <source>
        <dbReference type="ARBA" id="ARBA00004514"/>
    </source>
</evidence>
<organism evidence="11 12">
    <name type="scientific">Hermetia illucens</name>
    <name type="common">Black soldier fly</name>
    <dbReference type="NCBI Taxonomy" id="343691"/>
    <lineage>
        <taxon>Eukaryota</taxon>
        <taxon>Metazoa</taxon>
        <taxon>Ecdysozoa</taxon>
        <taxon>Arthropoda</taxon>
        <taxon>Hexapoda</taxon>
        <taxon>Insecta</taxon>
        <taxon>Pterygota</taxon>
        <taxon>Neoptera</taxon>
        <taxon>Endopterygota</taxon>
        <taxon>Diptera</taxon>
        <taxon>Brachycera</taxon>
        <taxon>Stratiomyomorpha</taxon>
        <taxon>Stratiomyidae</taxon>
        <taxon>Hermetiinae</taxon>
        <taxon>Hermetia</taxon>
    </lineage>
</organism>
<keyword evidence="12" id="KW-1185">Reference proteome</keyword>
<evidence type="ECO:0000256" key="8">
    <source>
        <dbReference type="ARBA" id="ARBA00046432"/>
    </source>
</evidence>
<dbReference type="InParanoid" id="A0A7R8YZE1"/>
<keyword evidence="10" id="KW-0175">Coiled coil</keyword>
<keyword evidence="3" id="KW-0963">Cytoplasm</keyword>
<dbReference type="GO" id="GO:0005085">
    <property type="term" value="F:guanyl-nucleotide exchange factor activity"/>
    <property type="evidence" value="ECO:0007669"/>
    <property type="project" value="TreeGrafter"/>
</dbReference>
<dbReference type="EMBL" id="LR899013">
    <property type="protein sequence ID" value="CAD7091144.1"/>
    <property type="molecule type" value="Genomic_DNA"/>
</dbReference>
<dbReference type="PANTHER" id="PTHR45859">
    <property type="entry name" value="TRANSLATION INITIATION FACTOR EIF-2B SUBUNIT BETA"/>
    <property type="match status" value="1"/>
</dbReference>
<dbReference type="Pfam" id="PF01008">
    <property type="entry name" value="IF-2B"/>
    <property type="match status" value="1"/>
</dbReference>
<dbReference type="InterPro" id="IPR051855">
    <property type="entry name" value="eIF2B_beta_subunit"/>
</dbReference>
<name>A0A7R8YZE1_HERIL</name>
<evidence type="ECO:0000256" key="4">
    <source>
        <dbReference type="ARBA" id="ARBA00022540"/>
    </source>
</evidence>
<evidence type="ECO:0000256" key="3">
    <source>
        <dbReference type="ARBA" id="ARBA00022490"/>
    </source>
</evidence>
<evidence type="ECO:0000256" key="7">
    <source>
        <dbReference type="ARBA" id="ARBA00044228"/>
    </source>
</evidence>
<accession>A0A7R8YZE1</accession>
<evidence type="ECO:0000313" key="12">
    <source>
        <dbReference type="Proteomes" id="UP000594454"/>
    </source>
</evidence>
<evidence type="ECO:0000256" key="9">
    <source>
        <dbReference type="RuleBase" id="RU003814"/>
    </source>
</evidence>
<dbReference type="GO" id="GO:0003743">
    <property type="term" value="F:translation initiation factor activity"/>
    <property type="evidence" value="ECO:0007669"/>
    <property type="project" value="UniProtKB-KW"/>
</dbReference>
<dbReference type="FunFam" id="3.40.50.10470:FF:000009">
    <property type="entry name" value="Translation initiation factor eIF2B subunit"/>
    <property type="match status" value="1"/>
</dbReference>
<keyword evidence="4" id="KW-0396">Initiation factor</keyword>
<dbReference type="FunCoup" id="A0A7R8YZE1">
    <property type="interactions" value="848"/>
</dbReference>
<evidence type="ECO:0000256" key="5">
    <source>
        <dbReference type="ARBA" id="ARBA00022917"/>
    </source>
</evidence>
<comment type="subcellular location">
    <subcellularLocation>
        <location evidence="1">Cytoplasm</location>
        <location evidence="1">Cytosol</location>
    </subcellularLocation>
</comment>
<sequence>MLNLLFQSNTITIFEFSPVQILQFKRNLTFKRQNMVEDFDISPHNPPLKAIAGLIHDVKRGKLEGSYNITVKTLDILKKIISVCDWKSAEELMKLIRTQGKILASALPQEVVTANITRRIIKLIREEYDLLQAKVHQITDDSQASLHKLVTQTSDNDISRDYSKPQEGLREALLDHLQEIETEMETCSENVSAQAEEHIHTSEVILTLGHSRSVENFLKRAVKKRENLTIIIAECAPACRGHHLAANLATGSAEIVVIPDSTIFAMMSRVNKVIIGTHSVLANGGLRAACGAYTVALAAKHYSVPVIVLAPMYKLSPVHMCNVEQDAFNLVECAEGVIPYNSLAAKFAKVYSPIFDYVPPELVTLFISNMGGHAPSYVYRLLSELYHPEDYEL</sequence>
<proteinExistence type="inferred from homology"/>
<dbReference type="Gene3D" id="3.40.50.10470">
    <property type="entry name" value="Translation initiation factor eif-2b, domain 2"/>
    <property type="match status" value="1"/>
</dbReference>
<gene>
    <name evidence="11" type="ORF">HERILL_LOCUS13579</name>
</gene>
<dbReference type="InterPro" id="IPR042529">
    <property type="entry name" value="IF_2B-like_C"/>
</dbReference>
<reference evidence="11 12" key="1">
    <citation type="submission" date="2020-11" db="EMBL/GenBank/DDBJ databases">
        <authorList>
            <person name="Wallbank WR R."/>
            <person name="Pardo Diaz C."/>
            <person name="Kozak K."/>
            <person name="Martin S."/>
            <person name="Jiggins C."/>
            <person name="Moest M."/>
            <person name="Warren A I."/>
            <person name="Generalovic N T."/>
            <person name="Byers J.R.P. K."/>
            <person name="Montejo-Kovacevich G."/>
            <person name="Yen C E."/>
        </authorList>
    </citation>
    <scope>NUCLEOTIDE SEQUENCE [LARGE SCALE GENOMIC DNA]</scope>
</reference>
<comment type="similarity">
    <text evidence="2 9">Belongs to the eIF-2B alpha/beta/delta subunits family.</text>
</comment>
<keyword evidence="5" id="KW-0648">Protein biosynthesis</keyword>
<dbReference type="OrthoDB" id="269919at2759"/>
<comment type="subunit">
    <text evidence="8">Component of the translation initiation factor 2B (eIF2B) complex which is a heterodecamer of two sets of five different subunits: alpha, beta, gamma, delta and epsilon. Subunits alpha, beta and delta comprise a regulatory subcomplex and subunits epsilon and gamma comprise a catalytic subcomplex. Within the complex, the hexameric regulatory complex resides at the center, with the two heterodimeric catalytic subcomplexes bound on opposite sides.</text>
</comment>
<evidence type="ECO:0000256" key="10">
    <source>
        <dbReference type="SAM" id="Coils"/>
    </source>
</evidence>
<dbReference type="Proteomes" id="UP000594454">
    <property type="component" value="Chromosome 5"/>
</dbReference>
<dbReference type="GO" id="GO:0005851">
    <property type="term" value="C:eukaryotic translation initiation factor 2B complex"/>
    <property type="evidence" value="ECO:0007669"/>
    <property type="project" value="TreeGrafter"/>
</dbReference>